<evidence type="ECO:0000313" key="1">
    <source>
        <dbReference type="EMBL" id="AHI22156.1"/>
    </source>
</evidence>
<dbReference type="Proteomes" id="UP000019222">
    <property type="component" value="Chromosome"/>
</dbReference>
<dbReference type="eggNOG" id="ENOG5031QIU">
    <property type="taxonomic scope" value="Bacteria"/>
</dbReference>
<dbReference type="EMBL" id="CP004353">
    <property type="protein sequence ID" value="AHI22156.1"/>
    <property type="molecule type" value="Genomic_DNA"/>
</dbReference>
<sequence>MIITIGLIMNEKLARDVASYLPDGAEARWVGSLDRACECDGLVVDAAYAFDTYPNMPVVLLGDTGDRVGSLLRDGGALLMSREMATPLPDLLAQFRDFVAERLVAVG</sequence>
<evidence type="ECO:0000313" key="2">
    <source>
        <dbReference type="Proteomes" id="UP000019222"/>
    </source>
</evidence>
<gene>
    <name evidence="1" type="ORF">B843_03825</name>
</gene>
<dbReference type="PATRIC" id="fig|1224164.3.peg.755"/>
<accession>W5XYR6</accession>
<dbReference type="RefSeq" id="WP_025252199.1">
    <property type="nucleotide sequence ID" value="NZ_CP004353.1"/>
</dbReference>
<keyword evidence="2" id="KW-1185">Reference proteome</keyword>
<dbReference type="HOGENOM" id="CLU_2205673_0_0_11"/>
<dbReference type="STRING" id="1224164.B843_03825"/>
<dbReference type="KEGG" id="cvt:B843_03825"/>
<dbReference type="AlphaFoldDB" id="W5XYR6"/>
<proteinExistence type="predicted"/>
<organism evidence="1 2">
    <name type="scientific">Corynebacterium vitaeruminis DSM 20294</name>
    <dbReference type="NCBI Taxonomy" id="1224164"/>
    <lineage>
        <taxon>Bacteria</taxon>
        <taxon>Bacillati</taxon>
        <taxon>Actinomycetota</taxon>
        <taxon>Actinomycetes</taxon>
        <taxon>Mycobacteriales</taxon>
        <taxon>Corynebacteriaceae</taxon>
        <taxon>Corynebacterium</taxon>
    </lineage>
</organism>
<reference evidence="1 2" key="1">
    <citation type="submission" date="2013-02" db="EMBL/GenBank/DDBJ databases">
        <title>The complete genome sequence of Corynebacterium vitaeruminis DSM 20294.</title>
        <authorList>
            <person name="Ruckert C."/>
            <person name="Albersmeier A."/>
            <person name="Kalinowski J."/>
        </authorList>
    </citation>
    <scope>NUCLEOTIDE SEQUENCE [LARGE SCALE GENOMIC DNA]</scope>
    <source>
        <strain evidence="2">ATCC 10234</strain>
    </source>
</reference>
<name>W5XYR6_9CORY</name>
<protein>
    <submittedName>
        <fullName evidence="1">Uncharacterized protein</fullName>
    </submittedName>
</protein>